<protein>
    <submittedName>
        <fullName evidence="1">Uncharacterized protein</fullName>
    </submittedName>
</protein>
<evidence type="ECO:0000313" key="2">
    <source>
        <dbReference type="Proteomes" id="UP000050454"/>
    </source>
</evidence>
<proteinExistence type="predicted"/>
<dbReference type="OrthoDB" id="964707at2"/>
<evidence type="ECO:0000313" key="1">
    <source>
        <dbReference type="EMBL" id="KPM47145.1"/>
    </source>
</evidence>
<keyword evidence="2" id="KW-1185">Reference proteome</keyword>
<comment type="caution">
    <text evidence="1">The sequence shown here is derived from an EMBL/GenBank/DDBJ whole genome shotgun (WGS) entry which is preliminary data.</text>
</comment>
<dbReference type="AlphaFoldDB" id="A0A0P7BJ16"/>
<gene>
    <name evidence="1" type="ORF">AFM12_15110</name>
</gene>
<dbReference type="Proteomes" id="UP000050454">
    <property type="component" value="Unassembled WGS sequence"/>
</dbReference>
<name>A0A0P7BJ16_9BACT</name>
<reference evidence="1 2" key="1">
    <citation type="submission" date="2015-07" db="EMBL/GenBank/DDBJ databases">
        <title>The draft genome sequence of Leadbetterella sp. JN14-9.</title>
        <authorList>
            <person name="Liu Y."/>
            <person name="Du J."/>
            <person name="Shao Z."/>
        </authorList>
    </citation>
    <scope>NUCLEOTIDE SEQUENCE [LARGE SCALE GENOMIC DNA]</scope>
    <source>
        <strain evidence="1 2">JN14-9</strain>
    </source>
</reference>
<dbReference type="EMBL" id="LGTQ01000012">
    <property type="protein sequence ID" value="KPM47145.1"/>
    <property type="molecule type" value="Genomic_DNA"/>
</dbReference>
<accession>A0A0P7BJ16</accession>
<sequence length="147" mass="15964">MFPAIAGAQSLSVNSGWQTVLDATLISQAGRDYDEDLFSQSNQTLLDLKDLNNGTYTVSVHKIDIDWDPNLELSVQRTGTGTGNPNIIPTGGLTFLPIGNSPQPFLFVSVGGGKNYNNIPLQYRLKGMSVTMEVKNHTTTVVYTITN</sequence>
<organism evidence="1 2">
    <name type="scientific">Jiulongibacter sediminis</name>
    <dbReference type="NCBI Taxonomy" id="1605367"/>
    <lineage>
        <taxon>Bacteria</taxon>
        <taxon>Pseudomonadati</taxon>
        <taxon>Bacteroidota</taxon>
        <taxon>Cytophagia</taxon>
        <taxon>Cytophagales</taxon>
        <taxon>Leadbetterellaceae</taxon>
        <taxon>Jiulongibacter</taxon>
    </lineage>
</organism>
<dbReference type="STRING" id="1605367.AFM12_15110"/>